<evidence type="ECO:0000313" key="1">
    <source>
        <dbReference type="EMBL" id="CEG12279.1"/>
    </source>
</evidence>
<dbReference type="InterPro" id="IPR019734">
    <property type="entry name" value="TPR_rpt"/>
</dbReference>
<dbReference type="PROSITE" id="PS50005">
    <property type="entry name" value="TPR"/>
    <property type="match status" value="1"/>
</dbReference>
<dbReference type="AlphaFoldDB" id="A0A098E9T2"/>
<accession>A0A098E9T2</accession>
<proteinExistence type="predicted"/>
<reference evidence="1" key="1">
    <citation type="submission" date="2014-09" db="EMBL/GenBank/DDBJ databases">
        <authorList>
            <person name="Probst J Alexander"/>
        </authorList>
    </citation>
    <scope>NUCLEOTIDE SEQUENCE</scope>
</reference>
<organism evidence="1">
    <name type="scientific">groundwater metagenome</name>
    <dbReference type="NCBI Taxonomy" id="717931"/>
    <lineage>
        <taxon>unclassified sequences</taxon>
        <taxon>metagenomes</taxon>
        <taxon>ecological metagenomes</taxon>
    </lineage>
</organism>
<dbReference type="SUPFAM" id="SSF48452">
    <property type="entry name" value="TPR-like"/>
    <property type="match status" value="1"/>
</dbReference>
<dbReference type="Gene3D" id="1.25.40.10">
    <property type="entry name" value="Tetratricopeptide repeat domain"/>
    <property type="match status" value="1"/>
</dbReference>
<protein>
    <submittedName>
        <fullName evidence="1">Uncharacterized protein</fullName>
    </submittedName>
</protein>
<gene>
    <name evidence="1" type="ORF">MSIBF_A2080028</name>
</gene>
<sequence length="260" mass="30693">MSIFFLFNLQNLIDNLQEILVSYFYLARNLIMENKTGKVKNKKEWYRNEKWDEDEKKRFFQKLKRCRIKSRYICDKAIFLYNTKRGKQVKDAIDLWNLAFKEKWVEGNSGIYLYMARCYSFLNEKAKALEYFEKSLTAQREDAHVIGTIWSNYAEYIITNGLKDMYGKAIDMLEEMKERRGFVFPMDVFVYYGLRAVIFNEIGKQEEAVKEAALALAAAGLKHSGFTYHPQTGVRKEGEGKWLLEKLNKISNYSEVLNLC</sequence>
<dbReference type="EMBL" id="CCXY01000122">
    <property type="protein sequence ID" value="CEG12279.1"/>
    <property type="molecule type" value="Genomic_DNA"/>
</dbReference>
<dbReference type="InterPro" id="IPR011990">
    <property type="entry name" value="TPR-like_helical_dom_sf"/>
</dbReference>
<name>A0A098E9T2_9ZZZZ</name>